<evidence type="ECO:0000259" key="1">
    <source>
        <dbReference type="Pfam" id="PF07726"/>
    </source>
</evidence>
<dbReference type="InterPro" id="IPR027417">
    <property type="entry name" value="P-loop_NTPase"/>
</dbReference>
<evidence type="ECO:0000313" key="4">
    <source>
        <dbReference type="Proteomes" id="UP000199288"/>
    </source>
</evidence>
<sequence length="328" mass="35396">MTELTENEARAVSQITERVVSHVSRGLTGKDDVIRSAFQVMLTGGHLLIEDVPGVGKTLLATGLARACQLSFSRIQFTADLMPGDITGVRVYNPADGAWKFEAGPIFHELVLADEINRSGPRTQSALLEAMEERRVSVDGTTYLTPQPFFVIATANPVEMDGTFQLPEAQRDRFTARLSIGYLDEAGEAAMVAARTAARPDETAAASVTAVTSAKDLLAAQVLVRKVYVADALYRYAVRLADGTRRTDVFRLGISPRGVIHVIVMAKAIAITAGRTHVLPDDIQTAAHSTWRHRLTLTPAAARAGDNVGDVLTNILARTPLPSRTPRS</sequence>
<gene>
    <name evidence="3" type="ORF">SAMN02910418_00438</name>
</gene>
<dbReference type="Pfam" id="PF17863">
    <property type="entry name" value="AAA_lid_2"/>
    <property type="match status" value="1"/>
</dbReference>
<reference evidence="4" key="1">
    <citation type="submission" date="2016-10" db="EMBL/GenBank/DDBJ databases">
        <authorList>
            <person name="Varghese N."/>
            <person name="Submissions S."/>
        </authorList>
    </citation>
    <scope>NUCLEOTIDE SEQUENCE [LARGE SCALE GENOMIC DNA]</scope>
    <source>
        <strain evidence="4">KPR-1</strain>
    </source>
</reference>
<feature type="domain" description="ATPase AAA-3" evidence="1">
    <location>
        <begin position="46"/>
        <end position="175"/>
    </location>
</feature>
<keyword evidence="4" id="KW-1185">Reference proteome</keyword>
<dbReference type="OrthoDB" id="9808397at2"/>
<dbReference type="Gene3D" id="3.40.50.300">
    <property type="entry name" value="P-loop containing nucleotide triphosphate hydrolases"/>
    <property type="match status" value="1"/>
</dbReference>
<dbReference type="Gene3D" id="1.10.8.80">
    <property type="entry name" value="Magnesium chelatase subunit I, C-Terminal domain"/>
    <property type="match status" value="1"/>
</dbReference>
<dbReference type="InterPro" id="IPR050764">
    <property type="entry name" value="CbbQ/NirQ/NorQ/GpvN"/>
</dbReference>
<dbReference type="PIRSF" id="PIRSF002849">
    <property type="entry name" value="AAA_ATPase_chaperone_MoxR_prd"/>
    <property type="match status" value="1"/>
</dbReference>
<dbReference type="SUPFAM" id="SSF52540">
    <property type="entry name" value="P-loop containing nucleoside triphosphate hydrolases"/>
    <property type="match status" value="1"/>
</dbReference>
<dbReference type="RefSeq" id="WP_092561529.1">
    <property type="nucleotide sequence ID" value="NZ_FNQV01000002.1"/>
</dbReference>
<dbReference type="PANTHER" id="PTHR42759:SF5">
    <property type="entry name" value="METHANOL DEHYDROGENASE REGULATOR"/>
    <property type="match status" value="1"/>
</dbReference>
<evidence type="ECO:0000313" key="3">
    <source>
        <dbReference type="EMBL" id="SDZ86230.1"/>
    </source>
</evidence>
<accession>A0A1H3WH04</accession>
<dbReference type="GO" id="GO:0016887">
    <property type="term" value="F:ATP hydrolysis activity"/>
    <property type="evidence" value="ECO:0007669"/>
    <property type="project" value="InterPro"/>
</dbReference>
<feature type="domain" description="ChlI/MoxR AAA lid" evidence="2">
    <location>
        <begin position="245"/>
        <end position="311"/>
    </location>
</feature>
<name>A0A1H3WH04_9ACTO</name>
<dbReference type="PANTHER" id="PTHR42759">
    <property type="entry name" value="MOXR FAMILY PROTEIN"/>
    <property type="match status" value="1"/>
</dbReference>
<proteinExistence type="predicted"/>
<dbReference type="GO" id="GO:0005524">
    <property type="term" value="F:ATP binding"/>
    <property type="evidence" value="ECO:0007669"/>
    <property type="project" value="InterPro"/>
</dbReference>
<dbReference type="InterPro" id="IPR011703">
    <property type="entry name" value="ATPase_AAA-3"/>
</dbReference>
<dbReference type="EMBL" id="FNQV01000002">
    <property type="protein sequence ID" value="SDZ86230.1"/>
    <property type="molecule type" value="Genomic_DNA"/>
</dbReference>
<protein>
    <submittedName>
        <fullName evidence="3">MoxR-like ATPase</fullName>
    </submittedName>
</protein>
<dbReference type="CDD" id="cd00009">
    <property type="entry name" value="AAA"/>
    <property type="match status" value="1"/>
</dbReference>
<organism evidence="3 4">
    <name type="scientific">Bowdeniella nasicola</name>
    <dbReference type="NCBI Taxonomy" id="208480"/>
    <lineage>
        <taxon>Bacteria</taxon>
        <taxon>Bacillati</taxon>
        <taxon>Actinomycetota</taxon>
        <taxon>Actinomycetes</taxon>
        <taxon>Actinomycetales</taxon>
        <taxon>Actinomycetaceae</taxon>
        <taxon>Bowdeniella</taxon>
    </lineage>
</organism>
<dbReference type="Pfam" id="PF07726">
    <property type="entry name" value="AAA_3"/>
    <property type="match status" value="1"/>
</dbReference>
<dbReference type="Proteomes" id="UP000199288">
    <property type="component" value="Unassembled WGS sequence"/>
</dbReference>
<dbReference type="AlphaFoldDB" id="A0A1H3WH04"/>
<dbReference type="InterPro" id="IPR041628">
    <property type="entry name" value="ChlI/MoxR_AAA_lid"/>
</dbReference>
<evidence type="ECO:0000259" key="2">
    <source>
        <dbReference type="Pfam" id="PF17863"/>
    </source>
</evidence>